<dbReference type="Pfam" id="PF24827">
    <property type="entry name" value="AstE_AspA_cat"/>
    <property type="match status" value="1"/>
</dbReference>
<proteinExistence type="inferred from homology"/>
<dbReference type="InterPro" id="IPR050178">
    <property type="entry name" value="AspA/AstE_fam"/>
</dbReference>
<feature type="domain" description="AstE/AspA barrel-sandwich hybrid" evidence="7">
    <location>
        <begin position="281"/>
        <end position="352"/>
    </location>
</feature>
<evidence type="ECO:0000256" key="2">
    <source>
        <dbReference type="ARBA" id="ARBA00022723"/>
    </source>
</evidence>
<feature type="binding site" evidence="5">
    <location>
        <position position="80"/>
    </location>
    <ligand>
        <name>Zn(2+)</name>
        <dbReference type="ChEBI" id="CHEBI:29105"/>
    </ligand>
</feature>
<dbReference type="Gene3D" id="3.40.630.10">
    <property type="entry name" value="Zn peptidases"/>
    <property type="match status" value="1"/>
</dbReference>
<dbReference type="Proteomes" id="UP000192911">
    <property type="component" value="Unassembled WGS sequence"/>
</dbReference>
<dbReference type="AlphaFoldDB" id="A0A1X7DX71"/>
<evidence type="ECO:0000256" key="6">
    <source>
        <dbReference type="NCBIfam" id="TIGR03242"/>
    </source>
</evidence>
<dbReference type="GO" id="GO:0016788">
    <property type="term" value="F:hydrolase activity, acting on ester bonds"/>
    <property type="evidence" value="ECO:0007669"/>
    <property type="project" value="UniProtKB-UniRule"/>
</dbReference>
<evidence type="ECO:0000313" key="10">
    <source>
        <dbReference type="Proteomes" id="UP000192911"/>
    </source>
</evidence>
<dbReference type="RefSeq" id="WP_085226851.1">
    <property type="nucleotide sequence ID" value="NZ_BSQD01000005.1"/>
</dbReference>
<dbReference type="GO" id="GO:0019544">
    <property type="term" value="P:L-arginine catabolic process to L-glutamate"/>
    <property type="evidence" value="ECO:0007669"/>
    <property type="project" value="UniProtKB-UniRule"/>
</dbReference>
<dbReference type="InterPro" id="IPR055438">
    <property type="entry name" value="AstE_AspA_cat"/>
</dbReference>
<accession>A0A1X7DX71</accession>
<dbReference type="GeneID" id="95551424"/>
<keyword evidence="3 5" id="KW-0378">Hydrolase</keyword>
<dbReference type="NCBIfam" id="TIGR03242">
    <property type="entry name" value="arg_catab_astE"/>
    <property type="match status" value="1"/>
</dbReference>
<dbReference type="Pfam" id="PF04952">
    <property type="entry name" value="AstE_AspA_hybrid"/>
    <property type="match status" value="1"/>
</dbReference>
<dbReference type="EC" id="3.5.1.96" evidence="5 6"/>
<comment type="catalytic activity">
    <reaction evidence="5">
        <text>N-succinyl-L-glutamate + H2O = L-glutamate + succinate</text>
        <dbReference type="Rhea" id="RHEA:15169"/>
        <dbReference type="ChEBI" id="CHEBI:15377"/>
        <dbReference type="ChEBI" id="CHEBI:29985"/>
        <dbReference type="ChEBI" id="CHEBI:30031"/>
        <dbReference type="ChEBI" id="CHEBI:58763"/>
        <dbReference type="EC" id="3.5.1.96"/>
    </reaction>
</comment>
<dbReference type="SUPFAM" id="SSF53187">
    <property type="entry name" value="Zn-dependent exopeptidases"/>
    <property type="match status" value="1"/>
</dbReference>
<keyword evidence="10" id="KW-1185">Reference proteome</keyword>
<dbReference type="PIRSF" id="PIRSF017020">
    <property type="entry name" value="AstE"/>
    <property type="match status" value="1"/>
</dbReference>
<organism evidence="9 10">
    <name type="scientific">Trinickia caryophylli</name>
    <name type="common">Paraburkholderia caryophylli</name>
    <dbReference type="NCBI Taxonomy" id="28094"/>
    <lineage>
        <taxon>Bacteria</taxon>
        <taxon>Pseudomonadati</taxon>
        <taxon>Pseudomonadota</taxon>
        <taxon>Betaproteobacteria</taxon>
        <taxon>Burkholderiales</taxon>
        <taxon>Burkholderiaceae</taxon>
        <taxon>Trinickia</taxon>
    </lineage>
</organism>
<comment type="pathway">
    <text evidence="5">Amino-acid degradation; L-arginine degradation via AST pathway; L-glutamate and succinate from L-arginine: step 5/5.</text>
</comment>
<keyword evidence="1 5" id="KW-0056">Arginine metabolism</keyword>
<evidence type="ECO:0000256" key="5">
    <source>
        <dbReference type="HAMAP-Rule" id="MF_00767"/>
    </source>
</evidence>
<gene>
    <name evidence="5" type="primary">astE</name>
    <name evidence="9" type="ORF">SAMN06295900_104187</name>
</gene>
<protein>
    <recommendedName>
        <fullName evidence="5 6">Succinylglutamate desuccinylase</fullName>
        <ecNumber evidence="5 6">3.5.1.96</ecNumber>
    </recommendedName>
</protein>
<feature type="binding site" evidence="5">
    <location>
        <position position="174"/>
    </location>
    <ligand>
        <name>Zn(2+)</name>
        <dbReference type="ChEBI" id="CHEBI:29105"/>
    </ligand>
</feature>
<reference evidence="10" key="1">
    <citation type="submission" date="2017-04" db="EMBL/GenBank/DDBJ databases">
        <authorList>
            <person name="Varghese N."/>
            <person name="Submissions S."/>
        </authorList>
    </citation>
    <scope>NUCLEOTIDE SEQUENCE [LARGE SCALE GENOMIC DNA]</scope>
    <source>
        <strain evidence="10">Ballard 720</strain>
    </source>
</reference>
<evidence type="ECO:0000313" key="9">
    <source>
        <dbReference type="EMBL" id="SMF23402.1"/>
    </source>
</evidence>
<keyword evidence="2 5" id="KW-0479">Metal-binding</keyword>
<dbReference type="GO" id="GO:0019545">
    <property type="term" value="P:L-arginine catabolic process to succinate"/>
    <property type="evidence" value="ECO:0007669"/>
    <property type="project" value="UniProtKB-UniRule"/>
</dbReference>
<sequence>MTSSASAPASAVVNDFLAFTLAGARPDRAGASGVCASGARYIWRDDGVLAFEPSQADEALAASGSPPASVVVSAGVHGDETAPIELVSRMVADIASGVLPLGCRLLVVLGNVEAMRAGRRYLDDDMNRLFCGRHAALPASGEARRAAALEAATMRFFRDAAPAGTAARWHIDMHTAIRASVFEQFALLPHTGEAPSRAMMAWLARARIAAVLLHTAKSSTYSQYTAQTFGATACTLELGKIEPFGHNDLLRFASADRAVRALATQERLEGGEGGEGGALPRVFTVVDQITKRSEAFELYLDVDVPNFTALDKGTLLAADGDYRYVVSRDGERIVFPNPGVKPGLRAGLIVVETGAARPA</sequence>
<dbReference type="EMBL" id="FXAH01000004">
    <property type="protein sequence ID" value="SMF23402.1"/>
    <property type="molecule type" value="Genomic_DNA"/>
</dbReference>
<feature type="domain" description="Succinylglutamate desuccinylase/Aspartoacylase catalytic" evidence="8">
    <location>
        <begin position="69"/>
        <end position="262"/>
    </location>
</feature>
<feature type="active site" evidence="5">
    <location>
        <position position="237"/>
    </location>
</feature>
<dbReference type="InterPro" id="IPR016681">
    <property type="entry name" value="SuccinylGlu_desuccinylase"/>
</dbReference>
<evidence type="ECO:0000256" key="3">
    <source>
        <dbReference type="ARBA" id="ARBA00022801"/>
    </source>
</evidence>
<dbReference type="PANTHER" id="PTHR15162:SF7">
    <property type="entry name" value="SUCCINYLGLUTAMATE DESUCCINYLASE"/>
    <property type="match status" value="1"/>
</dbReference>
<evidence type="ECO:0000259" key="7">
    <source>
        <dbReference type="Pfam" id="PF04952"/>
    </source>
</evidence>
<feature type="binding site" evidence="5">
    <location>
        <position position="77"/>
    </location>
    <ligand>
        <name>Zn(2+)</name>
        <dbReference type="ChEBI" id="CHEBI:29105"/>
    </ligand>
</feature>
<dbReference type="STRING" id="28094.SAMN06295900_104187"/>
<comment type="cofactor">
    <cofactor evidence="5">
        <name>Zn(2+)</name>
        <dbReference type="ChEBI" id="CHEBI:29105"/>
    </cofactor>
    <text evidence="5">Binds 1 zinc ion per subunit.</text>
</comment>
<comment type="function">
    <text evidence="5">Transforms N(2)-succinylglutamate into succinate and glutamate.</text>
</comment>
<dbReference type="GO" id="GO:0008270">
    <property type="term" value="F:zinc ion binding"/>
    <property type="evidence" value="ECO:0007669"/>
    <property type="project" value="UniProtKB-UniRule"/>
</dbReference>
<dbReference type="CDD" id="cd03855">
    <property type="entry name" value="M14_ASTE"/>
    <property type="match status" value="1"/>
</dbReference>
<dbReference type="NCBIfam" id="NF003706">
    <property type="entry name" value="PRK05324.1"/>
    <property type="match status" value="1"/>
</dbReference>
<dbReference type="UniPathway" id="UPA00185">
    <property type="reaction ID" value="UER00283"/>
</dbReference>
<dbReference type="PANTHER" id="PTHR15162">
    <property type="entry name" value="ASPARTOACYLASE"/>
    <property type="match status" value="1"/>
</dbReference>
<dbReference type="HAMAP" id="MF_00767">
    <property type="entry name" value="Arg_catab_AstE"/>
    <property type="match status" value="1"/>
</dbReference>
<dbReference type="GO" id="GO:0009017">
    <property type="term" value="F:succinylglutamate desuccinylase activity"/>
    <property type="evidence" value="ECO:0007669"/>
    <property type="project" value="UniProtKB-UniRule"/>
</dbReference>
<keyword evidence="4 5" id="KW-0862">Zinc</keyword>
<name>A0A1X7DX71_TRICW</name>
<dbReference type="OrthoDB" id="5290473at2"/>
<evidence type="ECO:0000256" key="1">
    <source>
        <dbReference type="ARBA" id="ARBA00022503"/>
    </source>
</evidence>
<evidence type="ECO:0000259" key="8">
    <source>
        <dbReference type="Pfam" id="PF24827"/>
    </source>
</evidence>
<dbReference type="InterPro" id="IPR007036">
    <property type="entry name" value="Aste_AspA_hybrid_dom"/>
</dbReference>
<evidence type="ECO:0000256" key="4">
    <source>
        <dbReference type="ARBA" id="ARBA00022833"/>
    </source>
</evidence>
<comment type="similarity">
    <text evidence="5">Belongs to the AspA/AstE family. Succinylglutamate desuccinylase subfamily.</text>
</comment>